<dbReference type="RefSeq" id="WP_273935760.1">
    <property type="nucleotide sequence ID" value="NZ_CP097263.1"/>
</dbReference>
<evidence type="ECO:0000313" key="3">
    <source>
        <dbReference type="Proteomes" id="UP001589810"/>
    </source>
</evidence>
<name>A0ABV6MWN3_9PSEU</name>
<accession>A0ABV6MWN3</accession>
<feature type="compositionally biased region" description="Low complexity" evidence="1">
    <location>
        <begin position="9"/>
        <end position="21"/>
    </location>
</feature>
<feature type="compositionally biased region" description="Polar residues" evidence="1">
    <location>
        <begin position="77"/>
        <end position="102"/>
    </location>
</feature>
<evidence type="ECO:0000313" key="2">
    <source>
        <dbReference type="EMBL" id="MFC0544260.1"/>
    </source>
</evidence>
<keyword evidence="3" id="KW-1185">Reference proteome</keyword>
<sequence>MDPRDRADAALARASARNRWAVTPNNATSPMDAKPTVQIPRVVVNANDPREQDPDTTVVLPGSVAAGQVPVPPQQGHQIPTTQQLPMTQQSQPLPHVQQSQPLPHVQPQQIPANQQSQPLPHVQPQQPRAQQSQPLPHVPPNQQQHPQQQGQRPDSEQPTKQLPGIIPTTQQTPGRRISLTDRLSGALPETDQP</sequence>
<comment type="caution">
    <text evidence="2">The sequence shown here is derived from an EMBL/GenBank/DDBJ whole genome shotgun (WGS) entry which is preliminary data.</text>
</comment>
<organism evidence="2 3">
    <name type="scientific">Kutzneria chonburiensis</name>
    <dbReference type="NCBI Taxonomy" id="1483604"/>
    <lineage>
        <taxon>Bacteria</taxon>
        <taxon>Bacillati</taxon>
        <taxon>Actinomycetota</taxon>
        <taxon>Actinomycetes</taxon>
        <taxon>Pseudonocardiales</taxon>
        <taxon>Pseudonocardiaceae</taxon>
        <taxon>Kutzneria</taxon>
    </lineage>
</organism>
<dbReference type="Proteomes" id="UP001589810">
    <property type="component" value="Unassembled WGS sequence"/>
</dbReference>
<feature type="compositionally biased region" description="Low complexity" evidence="1">
    <location>
        <begin position="107"/>
        <end position="153"/>
    </location>
</feature>
<feature type="region of interest" description="Disordered" evidence="1">
    <location>
        <begin position="1"/>
        <end position="194"/>
    </location>
</feature>
<gene>
    <name evidence="2" type="ORF">ACFFH7_22335</name>
</gene>
<dbReference type="EMBL" id="JBHLUD010000007">
    <property type="protein sequence ID" value="MFC0544260.1"/>
    <property type="molecule type" value="Genomic_DNA"/>
</dbReference>
<protein>
    <submittedName>
        <fullName evidence="2">Uncharacterized protein</fullName>
    </submittedName>
</protein>
<reference evidence="2 3" key="1">
    <citation type="submission" date="2024-09" db="EMBL/GenBank/DDBJ databases">
        <authorList>
            <person name="Sun Q."/>
            <person name="Mori K."/>
        </authorList>
    </citation>
    <scope>NUCLEOTIDE SEQUENCE [LARGE SCALE GENOMIC DNA]</scope>
    <source>
        <strain evidence="2 3">TBRC 1432</strain>
    </source>
</reference>
<evidence type="ECO:0000256" key="1">
    <source>
        <dbReference type="SAM" id="MobiDB-lite"/>
    </source>
</evidence>
<proteinExistence type="predicted"/>